<evidence type="ECO:0000256" key="1">
    <source>
        <dbReference type="SAM" id="MobiDB-lite"/>
    </source>
</evidence>
<evidence type="ECO:0000313" key="2">
    <source>
        <dbReference type="EMBL" id="PON59489.1"/>
    </source>
</evidence>
<dbReference type="EMBL" id="JXTC01000375">
    <property type="protein sequence ID" value="PON59489.1"/>
    <property type="molecule type" value="Genomic_DNA"/>
</dbReference>
<accession>A0A2P5CEK6</accession>
<dbReference type="AlphaFoldDB" id="A0A2P5CEK6"/>
<feature type="region of interest" description="Disordered" evidence="1">
    <location>
        <begin position="1"/>
        <end position="20"/>
    </location>
</feature>
<feature type="compositionally biased region" description="Basic and acidic residues" evidence="1">
    <location>
        <begin position="1"/>
        <end position="10"/>
    </location>
</feature>
<evidence type="ECO:0000313" key="3">
    <source>
        <dbReference type="Proteomes" id="UP000237000"/>
    </source>
</evidence>
<proteinExistence type="predicted"/>
<feature type="non-terminal residue" evidence="2">
    <location>
        <position position="111"/>
    </location>
</feature>
<dbReference type="InParanoid" id="A0A2P5CEK6"/>
<dbReference type="Proteomes" id="UP000237000">
    <property type="component" value="Unassembled WGS sequence"/>
</dbReference>
<keyword evidence="3" id="KW-1185">Reference proteome</keyword>
<protein>
    <submittedName>
        <fullName evidence="2">Uncharacterized protein</fullName>
    </submittedName>
</protein>
<reference evidence="3" key="1">
    <citation type="submission" date="2016-06" db="EMBL/GenBank/DDBJ databases">
        <title>Parallel loss of symbiosis genes in relatives of nitrogen-fixing non-legume Parasponia.</title>
        <authorList>
            <person name="Van Velzen R."/>
            <person name="Holmer R."/>
            <person name="Bu F."/>
            <person name="Rutten L."/>
            <person name="Van Zeijl A."/>
            <person name="Liu W."/>
            <person name="Santuari L."/>
            <person name="Cao Q."/>
            <person name="Sharma T."/>
            <person name="Shen D."/>
            <person name="Roswanjaya Y."/>
            <person name="Wardhani T."/>
            <person name="Kalhor M.S."/>
            <person name="Jansen J."/>
            <person name="Van den Hoogen J."/>
            <person name="Gungor B."/>
            <person name="Hartog M."/>
            <person name="Hontelez J."/>
            <person name="Verver J."/>
            <person name="Yang W.-C."/>
            <person name="Schijlen E."/>
            <person name="Repin R."/>
            <person name="Schilthuizen M."/>
            <person name="Schranz E."/>
            <person name="Heidstra R."/>
            <person name="Miyata K."/>
            <person name="Fedorova E."/>
            <person name="Kohlen W."/>
            <person name="Bisseling T."/>
            <person name="Smit S."/>
            <person name="Geurts R."/>
        </authorList>
    </citation>
    <scope>NUCLEOTIDE SEQUENCE [LARGE SCALE GENOMIC DNA]</scope>
    <source>
        <strain evidence="3">cv. RG33-2</strain>
    </source>
</reference>
<comment type="caution">
    <text evidence="2">The sequence shown here is derived from an EMBL/GenBank/DDBJ whole genome shotgun (WGS) entry which is preliminary data.</text>
</comment>
<sequence length="111" mass="12029">MGLDGARWRSADGPGTGGRWRETAGGRLLSKLRASGFELGSAKMQSSWIRARRAVVVTGVEAVSEGHVCKKQRSVLAVGKTEVRNLLLGRGRWCWAGAAAAFREKQSSRLF</sequence>
<name>A0A2P5CEK6_TREOI</name>
<organism evidence="2 3">
    <name type="scientific">Trema orientale</name>
    <name type="common">Charcoal tree</name>
    <name type="synonym">Celtis orientalis</name>
    <dbReference type="NCBI Taxonomy" id="63057"/>
    <lineage>
        <taxon>Eukaryota</taxon>
        <taxon>Viridiplantae</taxon>
        <taxon>Streptophyta</taxon>
        <taxon>Embryophyta</taxon>
        <taxon>Tracheophyta</taxon>
        <taxon>Spermatophyta</taxon>
        <taxon>Magnoliopsida</taxon>
        <taxon>eudicotyledons</taxon>
        <taxon>Gunneridae</taxon>
        <taxon>Pentapetalae</taxon>
        <taxon>rosids</taxon>
        <taxon>fabids</taxon>
        <taxon>Rosales</taxon>
        <taxon>Cannabaceae</taxon>
        <taxon>Trema</taxon>
    </lineage>
</organism>
<gene>
    <name evidence="2" type="ORF">TorRG33x02_288110</name>
</gene>